<feature type="domain" description="Mab-21-like nucleotidyltransferase" evidence="2">
    <location>
        <begin position="87"/>
        <end position="261"/>
    </location>
</feature>
<evidence type="ECO:0000259" key="2">
    <source>
        <dbReference type="Pfam" id="PF03281"/>
    </source>
</evidence>
<dbReference type="PANTHER" id="PTHR10656">
    <property type="entry name" value="CELL FATE DETERMINING PROTEIN MAB21-RELATED"/>
    <property type="match status" value="1"/>
</dbReference>
<dbReference type="SMART" id="SM01265">
    <property type="entry name" value="Mab-21"/>
    <property type="match status" value="1"/>
</dbReference>
<dbReference type="PANTHER" id="PTHR10656:SF70">
    <property type="entry name" value="PROTEIN MAB-21-RELATED"/>
    <property type="match status" value="1"/>
</dbReference>
<evidence type="ECO:0000259" key="3">
    <source>
        <dbReference type="Pfam" id="PF20266"/>
    </source>
</evidence>
<reference evidence="4" key="1">
    <citation type="submission" date="2025-08" db="UniProtKB">
        <authorList>
            <consortium name="Ensembl"/>
        </authorList>
    </citation>
    <scope>IDENTIFICATION</scope>
</reference>
<proteinExistence type="inferred from homology"/>
<organism evidence="4">
    <name type="scientific">Petromyzon marinus</name>
    <name type="common">Sea lamprey</name>
    <dbReference type="NCBI Taxonomy" id="7757"/>
    <lineage>
        <taxon>Eukaryota</taxon>
        <taxon>Metazoa</taxon>
        <taxon>Chordata</taxon>
        <taxon>Craniata</taxon>
        <taxon>Vertebrata</taxon>
        <taxon>Cyclostomata</taxon>
        <taxon>Hyperoartia</taxon>
        <taxon>Petromyzontiformes</taxon>
        <taxon>Petromyzontidae</taxon>
        <taxon>Petromyzon</taxon>
    </lineage>
</organism>
<dbReference type="InterPro" id="IPR046903">
    <property type="entry name" value="Mab-21-like_nuc_Trfase"/>
</dbReference>
<sequence>MMPWQQSLSVRLDAFHRQHCAPRPQLPCGAARDIARAVSTVLREVGAREPRFIISPGEHHPHRSPHQLAVDACGGLLPVTDGAPPSSEFEMLLYLNLQTSSGVFSLADEDDEGGGRALLKLADGRERSMSPWVEFITASGSLSASKLRSRLRALVTQALGRRLPCGRTTCASGEVLIGVPDNGVVKVTPAFRCSGAVWPRCASQWFPHLQWPGPRRMAEIKAAGFTLLPAEEAKLPGAAGAGHGDAWLLRFTEAEEPLLEGGCRRKCLSVLSALRERHLPGVPGGCLVRTLQCEKHPRDAEWADTCLGERLLGALLRLSCLRCRRCPHFFVRGAELLRGLERAAERAWRLARPLIAGPASVDTL</sequence>
<dbReference type="AlphaFoldDB" id="S4RM79"/>
<name>S4RM79_PETMA</name>
<dbReference type="InterPro" id="IPR024810">
    <property type="entry name" value="MAB21L/cGLR"/>
</dbReference>
<dbReference type="Gene3D" id="1.10.1410.40">
    <property type="match status" value="1"/>
</dbReference>
<dbReference type="Ensembl" id="ENSPMAT00000006344.1">
    <property type="protein sequence ID" value="ENSPMAP00000006315.1"/>
    <property type="gene ID" value="ENSPMAG00000005723.1"/>
</dbReference>
<accession>S4RM79</accession>
<feature type="domain" description="Mab-21-like HhH/H2TH-like" evidence="3">
    <location>
        <begin position="263"/>
        <end position="343"/>
    </location>
</feature>
<dbReference type="InterPro" id="IPR046906">
    <property type="entry name" value="Mab-21_HhH/H2TH-like"/>
</dbReference>
<comment type="similarity">
    <text evidence="1">Belongs to the mab-21 family.</text>
</comment>
<reference evidence="4" key="2">
    <citation type="submission" date="2025-09" db="UniProtKB">
        <authorList>
            <consortium name="Ensembl"/>
        </authorList>
    </citation>
    <scope>IDENTIFICATION</scope>
</reference>
<protein>
    <submittedName>
        <fullName evidence="4">Mab-21-like 2</fullName>
    </submittedName>
</protein>
<dbReference type="Pfam" id="PF03281">
    <property type="entry name" value="Mab-21"/>
    <property type="match status" value="1"/>
</dbReference>
<dbReference type="Pfam" id="PF20266">
    <property type="entry name" value="Mab-21_C"/>
    <property type="match status" value="1"/>
</dbReference>
<evidence type="ECO:0000313" key="4">
    <source>
        <dbReference type="Ensembl" id="ENSPMAP00000006315.1"/>
    </source>
</evidence>
<dbReference type="GeneTree" id="ENSGT01050000244827"/>
<dbReference type="STRING" id="7757.ENSPMAP00000006315"/>
<evidence type="ECO:0000256" key="1">
    <source>
        <dbReference type="ARBA" id="ARBA00008307"/>
    </source>
</evidence>